<feature type="region of interest" description="Disordered" evidence="2">
    <location>
        <begin position="2989"/>
        <end position="3077"/>
    </location>
</feature>
<evidence type="ECO:0000313" key="4">
    <source>
        <dbReference type="Proteomes" id="UP000299084"/>
    </source>
</evidence>
<feature type="region of interest" description="Disordered" evidence="2">
    <location>
        <begin position="3131"/>
        <end position="3151"/>
    </location>
</feature>
<feature type="region of interest" description="Disordered" evidence="2">
    <location>
        <begin position="2939"/>
        <end position="2963"/>
    </location>
</feature>
<dbReference type="PANTHER" id="PTHR13037">
    <property type="entry name" value="FORMIN"/>
    <property type="match status" value="1"/>
</dbReference>
<gene>
    <name evidence="3" type="ORF">Cadr_000002375</name>
</gene>
<feature type="region of interest" description="Disordered" evidence="2">
    <location>
        <begin position="3457"/>
        <end position="3505"/>
    </location>
</feature>
<feature type="compositionally biased region" description="Basic and acidic residues" evidence="2">
    <location>
        <begin position="119"/>
        <end position="130"/>
    </location>
</feature>
<feature type="compositionally biased region" description="Basic and acidic residues" evidence="2">
    <location>
        <begin position="2225"/>
        <end position="2247"/>
    </location>
</feature>
<feature type="compositionally biased region" description="Basic residues" evidence="2">
    <location>
        <begin position="2390"/>
        <end position="2401"/>
    </location>
</feature>
<feature type="region of interest" description="Disordered" evidence="2">
    <location>
        <begin position="2692"/>
        <end position="2754"/>
    </location>
</feature>
<feature type="region of interest" description="Disordered" evidence="2">
    <location>
        <begin position="2772"/>
        <end position="2831"/>
    </location>
</feature>
<feature type="compositionally biased region" description="Low complexity" evidence="2">
    <location>
        <begin position="2088"/>
        <end position="2101"/>
    </location>
</feature>
<feature type="region of interest" description="Disordered" evidence="2">
    <location>
        <begin position="106"/>
        <end position="144"/>
    </location>
</feature>
<feature type="compositionally biased region" description="Polar residues" evidence="2">
    <location>
        <begin position="2821"/>
        <end position="2831"/>
    </location>
</feature>
<keyword evidence="4" id="KW-1185">Reference proteome</keyword>
<protein>
    <submittedName>
        <fullName evidence="3">Uncharacterized protein</fullName>
    </submittedName>
</protein>
<feature type="region of interest" description="Disordered" evidence="2">
    <location>
        <begin position="180"/>
        <end position="235"/>
    </location>
</feature>
<feature type="compositionally biased region" description="Basic and acidic residues" evidence="2">
    <location>
        <begin position="465"/>
        <end position="475"/>
    </location>
</feature>
<feature type="compositionally biased region" description="Pro residues" evidence="2">
    <location>
        <begin position="3049"/>
        <end position="3077"/>
    </location>
</feature>
<feature type="compositionally biased region" description="Basic and acidic residues" evidence="2">
    <location>
        <begin position="684"/>
        <end position="697"/>
    </location>
</feature>
<feature type="region of interest" description="Disordered" evidence="2">
    <location>
        <begin position="3198"/>
        <end position="3240"/>
    </location>
</feature>
<feature type="region of interest" description="Disordered" evidence="2">
    <location>
        <begin position="2622"/>
        <end position="2649"/>
    </location>
</feature>
<evidence type="ECO:0000313" key="3">
    <source>
        <dbReference type="EMBL" id="KAB1282333.1"/>
    </source>
</evidence>
<feature type="compositionally biased region" description="Pro residues" evidence="2">
    <location>
        <begin position="2699"/>
        <end position="2719"/>
    </location>
</feature>
<feature type="compositionally biased region" description="Basic and acidic residues" evidence="2">
    <location>
        <begin position="2177"/>
        <end position="2200"/>
    </location>
</feature>
<feature type="region of interest" description="Disordered" evidence="2">
    <location>
        <begin position="412"/>
        <end position="489"/>
    </location>
</feature>
<dbReference type="Proteomes" id="UP000299084">
    <property type="component" value="Unassembled WGS sequence"/>
</dbReference>
<feature type="compositionally biased region" description="Polar residues" evidence="2">
    <location>
        <begin position="1429"/>
        <end position="1438"/>
    </location>
</feature>
<feature type="region of interest" description="Disordered" evidence="2">
    <location>
        <begin position="2284"/>
        <end position="2311"/>
    </location>
</feature>
<comment type="caution">
    <text evidence="3">The sequence shown here is derived from an EMBL/GenBank/DDBJ whole genome shotgun (WGS) entry which is preliminary data.</text>
</comment>
<feature type="compositionally biased region" description="Polar residues" evidence="2">
    <location>
        <begin position="2625"/>
        <end position="2634"/>
    </location>
</feature>
<dbReference type="PANTHER" id="PTHR13037:SF24">
    <property type="entry name" value="POLYCOMB PROTEIN PCL-RELATED"/>
    <property type="match status" value="1"/>
</dbReference>
<feature type="region of interest" description="Disordered" evidence="2">
    <location>
        <begin position="1420"/>
        <end position="1440"/>
    </location>
</feature>
<feature type="compositionally biased region" description="Pro residues" evidence="2">
    <location>
        <begin position="2997"/>
        <end position="3006"/>
    </location>
</feature>
<name>A0A5N4EFQ0_CAMDR</name>
<feature type="compositionally biased region" description="Low complexity" evidence="2">
    <location>
        <begin position="854"/>
        <end position="874"/>
    </location>
</feature>
<feature type="region of interest" description="Disordered" evidence="2">
    <location>
        <begin position="2373"/>
        <end position="2422"/>
    </location>
</feature>
<feature type="region of interest" description="Disordered" evidence="2">
    <location>
        <begin position="636"/>
        <end position="710"/>
    </location>
</feature>
<feature type="compositionally biased region" description="Low complexity" evidence="2">
    <location>
        <begin position="547"/>
        <end position="559"/>
    </location>
</feature>
<feature type="compositionally biased region" description="Polar residues" evidence="2">
    <location>
        <begin position="3228"/>
        <end position="3240"/>
    </location>
</feature>
<evidence type="ECO:0000256" key="2">
    <source>
        <dbReference type="SAM" id="MobiDB-lite"/>
    </source>
</evidence>
<evidence type="ECO:0000256" key="1">
    <source>
        <dbReference type="ARBA" id="ARBA00022581"/>
    </source>
</evidence>
<reference evidence="3 4" key="1">
    <citation type="journal article" date="2019" name="Mol. Ecol. Resour.">
        <title>Improving Illumina assemblies with Hi-C and long reads: an example with the North African dromedary.</title>
        <authorList>
            <person name="Elbers J.P."/>
            <person name="Rogers M.F."/>
            <person name="Perelman P.L."/>
            <person name="Proskuryakova A.A."/>
            <person name="Serdyukova N.A."/>
            <person name="Johnson W.E."/>
            <person name="Horin P."/>
            <person name="Corander J."/>
            <person name="Murphy D."/>
            <person name="Burger P.A."/>
        </authorList>
    </citation>
    <scope>NUCLEOTIDE SEQUENCE [LARGE SCALE GENOMIC DNA]</scope>
    <source>
        <strain evidence="3">Drom800</strain>
        <tissue evidence="3">Blood</tissue>
    </source>
</reference>
<feature type="region of interest" description="Disordered" evidence="2">
    <location>
        <begin position="2088"/>
        <end position="2114"/>
    </location>
</feature>
<sequence length="3846" mass="406617">MSSVPACIGKERLAACLGVTVPHPTFALPVAAGGLPPCSTCGQVSRWEGVRGWMDEDWASAQPLLDTWDWKAPHGRAQSQALLEAQKENPTPEGGEHVLLGEARGESTAHHHNTARRTLHLEVKEKEGRRSRNSGNRRRPRGLVGVSVGAAGSAHAQDESPRRPCPALQDALVTFLPERTAPARPSTGSPGPDCTSHHRPPPREAEDHFRPPASSSTARKPGPFPGPGAPSLGRVNVRSRGRCRWRCGGSGGLCGWGAPTLACVALAAALKRGPCRHPTSQVRNSFPVHAATSGAGLGLPLAPEPGPPLLGAPLPSLVLSFLEAPWGSRCPSAKCVCPLMRQLHTHSVVIKRLLRACPVSGTVLSQGQKLLALLELREPLHPVSEGWDPGCLSRGSRGGPWRALFDRLRRARSGPSGAGIREPEKRQDVARPAQHATSHKKNLARAAPGDSDRGVSSETGGRRCPQREPPRREGDGVQDGAKPSGVACQGLPRCRQGCRSRALLVWAPPKTLGKALPGSRPDWDCCQPPHAARLHRTPSHGRATGVATASSRPSSPPTAQDSVTEVWATGHLPHEQELWSSALQTLEAAGLRKGVTGFRTPPTIGNWKTGPNVPPLFQTLDPGGELAPCVQSTGRVWGPSGPPGFTELQRPGLGLGRQGQLVPESTQGEEKLSSDLDTCLPHSLENKTPRPSSERQQARGSPHPARKPCRRRAGFPVPAACCCRGLNYGLPVKRVLHTLSSAPPGVNCGLMLLSPVPVATQPRITPVPTSKRSAESDGAHRQAIRQRRPPPAGLAFPLRNPPALTQTRRPQGNPCLPPAAGRGPLRVALPTKGRVHQGPASQPALPPYNPGFEATPAADPSTGPAAPGTGRAAGSELRGARCRPLSPPRLLLGFSAATGLGNTQQIIVAKFPAPAPRRLLNTRHRAALVTVMPRKAGPGHAAPVCGWDRGSRGVSPPSAWTLRHTPQAWQLRVHPPGTCSQWGRLEGCSVQMVRSRKGCDGHPACRALRAVLTRPQAGLGAALPRDEAWRQDSSPRGVFCSKRMAWVEHEGRRGRPGGAARWLSLLRSSESRRGGSSWRLDWQELSRLSIQPSRAPPPLQVLWSEGAATGLRSLGVCEETRAHETPSCEAPTGRLGLEPPQGTRLPAELSPCLPVSEQVTCQSSGPARAGAPREPYLPVAPRPLGSAPRRALFPPPSPSLPRLCCSRRPDIPPWQRVPTALRPFTASGLASEPRLVCPAFLPHASPWGGALGGGGRATAWGRLFLPAKEAYSHKRKPEPRVSHDQSQLLRHPLRAWHRNRHGPCAGQHLAESLTGRETCPTQTSEAEAFPDHTARAAGAGAEPAQPAKLRHSFSWGGGPLRVWAEPVDMPGHRCRRELMLYGTGGSADVSSSEEGRPRGPDLIRRLWGSVRGLALGRACGGDPRVASRGSRSTTTTKQEPWPFGCKEVNFADVLRYLTEVGSPSGLLHSRAPSEGPHHVRWAAWQWRRPARAGTQGCGPGPRAARSAADLCKMAMIRIFTAVAASPTLTARSVSERVASPPGPSPAWTHLPQCSGVLSCESAGPVPCMCLDVASMPPPAGGPLGQAALGCAWAAKDSLSLRRGEVSPGCLVQKCGSPALLLVHLDPFWCSPRGTMRSCPPRGGQGRPCPAASPGRGPLSSVSASVAPAVHILNAASPRPPLCWPIATPPGHPRGWALLRNPGSLPGGSPGRPLEKRVRQTPEGLAPSLPGTPRRDMALDGPEWACPAEGPFVGGQCVHCEEEELSLPSATLRRRAHSPSSLGCGTCRGASWALFPTPLGQRDLLAYGRLSHLGFRCSCAFSGHTAFSFAGQRRRKETGGAAWAGPRAREEGQSPALGPGLPALLWFLLWFLQTLSRRPLAGFLPPALPAAAPSPTCASQCHPGLFMAFCWGPESVVSVGPGWLAILAVRPRCLVSGKSGVDKEADVRLRALGDTSYSGIHASWYLPGAPWLKHDTGRLEAPHPVARRAPTGWSRRAAPPLPTGSGRRAGALLTLSSAVAQRAHPASQQAVSMGGLPPFRHGISTQGLCSYQNISELERSLEDCWRQHLSKEKGTEAQSTMCVSRFAQSWTSTGPPASGSSSLPRPHVGDLTPPASPEDAYCAPLLLGTGTAGPVQGCLWNTGSSADHTSCPLPLTTLQYTATRGHLPQKGADQVPRAQERQQDQPGSEDRAWTSRDRAAGREGSATSRPCSQGRWEAYSPWPEQVDGRWDFQGQEDHHTGPHLDGTEGLRGLGWARLRDRAPEEWWGDSKSMLTPALAIPLRCPQGRGAPPPAGGQMKMDSPGSGRHPSPPTAPLAQVLWSRVVGAWLVCRELIRLAMKAGSPIQLGTAGSGCPCVTGWVGPQPLDTIVAGMGPGQPRRRAGEGDTCTSRQRRWGRAKHLHDGRGVGLTTSPPGLEGAPGLGQQGLGPHAPVLSRWVLMAACTRAGGARTGGHGCTDHRPQGHKEMRSMVLGGLLCQPVWDRGMAVTSAVHSLPGKRGSDTCVHLPTSGRLRFSSFPVPQFPLSNMVMSPDPTRGLEVNLRKRVPGCRPNFPEAAPACSGSGTSLACGLIPMRMCPAGHSSSDSKRWVGSFPVARVQRPQWLTLVRGPSGSLAVSSWCRDGGGNASDQNASQAKGESGGDGKVSPLKSLPGSWRVYASGGWERNLIHPLPNHKERGRVGWAAPTLCGKALHIFGGRQHNPPPPSGLPSPPLPCRAPPLPASTVPAVDRQQDDKDQTWPLPSKAGSHKEQRTRRPPLEGCLAAFAVGCRPSKSSCGSPAPPPLPALQGEPPSSTPRRGWDQGWGHSPSSCHLHEACKPTETPPSESGDLSSVWPTASFQSRSLECPLLYPCPRRTGASAHLSLSPPRAPCPSAVTLLPPCLLPLQRPRPHLPLPHLRQEGLRGLREGPPMEAGQAEEARMSADLSGLWWSPWASARGQDWLGGRVSQGRKRPGGQLRGPVSRTSARSVVSTLWDEVQSWPGAHVPPWLDLVPRGQPAPKSPSGPPPRGGLRGALFSEMLNPTTSPAGSPLPVTCNLCSPPGGWPGDGGPGSPPPAEPPPPEHLAPGPRRPGQPRPPHLPLCRGPVMPLVGTGAERWLPPPPTCLPGWLPRFTMSCSLKWRILRFLSLQSQSPSLPPTVSPGQGLQKGQPGLGALERPGWPHPGQQLSGAPGVLRGGIGTCQASGSQACGGIGVAEARRLSTGSKPGPRPALSDTSPPAVGSLKPEATCPPTQSSGRAWTSSLTPIPWAGGPLSCVSGKSRSWKGPGPAMPWQGLWGGLEVGRSQLPSDAGCALPQPHHPLPFRELPSEMVRPLNHLTPPCPGRHHGQGGEAPCGSRRDTGASWPPASTLEVPPALCPESSGPRRHQGQGLAAPSEMLGGQGTPASPGTLPSWWRLATVGDPQGEPWARGQLCSTVTALCTVVTWGHSFSQSHKGTHRRTWRCLYTQCIPSRVRGAKKQLDRVAGAPPQGSLRAQQAKSPGRHRPLPTARPRSHSDRPRPLPPPVSICIRRERSKAFRRLLALPWEPQGASQLPWGHGGPRTRQHLPVPWDKPCTSLPLPARLPSFPGPCGDQAPSPNLQCHRVALTTSPPPWPAGVAPHPPLLPAPEPSGQRVEALAGTCPACLARPGAAEEHVGVEAPSSLGPTVGAGLRQPSSVSLGHGQWELEWARGPPQGRVTVWSQEIGGEPGAWGPSWHQPHPGRLRLPPLSCLCPSPGQGHHGVPEAPAGRGAGRGGSWAGHPQPGQAAPSCALTARGRGGERSPAPQGQKSQEGTTAPPPPPAALAPRLLPSPICPAEEPGYPLTSCGPLRGLAWGGAHQTSKLAAPLPDSCLVTLRGAPGPHQEDFWV</sequence>
<feature type="region of interest" description="Disordered" evidence="2">
    <location>
        <begin position="3713"/>
        <end position="3787"/>
    </location>
</feature>
<keyword evidence="1" id="KW-0945">Host-virus interaction</keyword>
<dbReference type="EMBL" id="JWIN03000002">
    <property type="protein sequence ID" value="KAB1282333.1"/>
    <property type="molecule type" value="Genomic_DNA"/>
</dbReference>
<feature type="region of interest" description="Disordered" evidence="2">
    <location>
        <begin position="2167"/>
        <end position="2247"/>
    </location>
</feature>
<feature type="compositionally biased region" description="Polar residues" evidence="2">
    <location>
        <begin position="3763"/>
        <end position="3772"/>
    </location>
</feature>
<feature type="region of interest" description="Disordered" evidence="2">
    <location>
        <begin position="1639"/>
        <end position="1659"/>
    </location>
</feature>
<feature type="region of interest" description="Disordered" evidence="2">
    <location>
        <begin position="762"/>
        <end position="881"/>
    </location>
</feature>
<feature type="compositionally biased region" description="Basic and acidic residues" evidence="2">
    <location>
        <begin position="201"/>
        <end position="210"/>
    </location>
</feature>
<proteinExistence type="predicted"/>
<feature type="region of interest" description="Disordered" evidence="2">
    <location>
        <begin position="1701"/>
        <end position="1733"/>
    </location>
</feature>
<organism evidence="3 4">
    <name type="scientific">Camelus dromedarius</name>
    <name type="common">Dromedary</name>
    <name type="synonym">Arabian camel</name>
    <dbReference type="NCBI Taxonomy" id="9838"/>
    <lineage>
        <taxon>Eukaryota</taxon>
        <taxon>Metazoa</taxon>
        <taxon>Chordata</taxon>
        <taxon>Craniata</taxon>
        <taxon>Vertebrata</taxon>
        <taxon>Euteleostomi</taxon>
        <taxon>Mammalia</taxon>
        <taxon>Eutheria</taxon>
        <taxon>Laurasiatheria</taxon>
        <taxon>Artiodactyla</taxon>
        <taxon>Tylopoda</taxon>
        <taxon>Camelidae</taxon>
        <taxon>Camelus</taxon>
    </lineage>
</organism>
<feature type="region of interest" description="Disordered" evidence="2">
    <location>
        <begin position="3316"/>
        <end position="3388"/>
    </location>
</feature>
<accession>A0A5N4EFQ0</accession>
<feature type="compositionally biased region" description="Basic residues" evidence="2">
    <location>
        <begin position="131"/>
        <end position="141"/>
    </location>
</feature>
<feature type="region of interest" description="Disordered" evidence="2">
    <location>
        <begin position="531"/>
        <end position="561"/>
    </location>
</feature>
<feature type="compositionally biased region" description="Low complexity" evidence="2">
    <location>
        <begin position="1639"/>
        <end position="1649"/>
    </location>
</feature>
<feature type="compositionally biased region" description="Low complexity" evidence="2">
    <location>
        <begin position="3139"/>
        <end position="3151"/>
    </location>
</feature>